<feature type="region of interest" description="Disordered" evidence="1">
    <location>
        <begin position="145"/>
        <end position="179"/>
    </location>
</feature>
<evidence type="ECO:0000256" key="1">
    <source>
        <dbReference type="SAM" id="MobiDB-lite"/>
    </source>
</evidence>
<dbReference type="Proteomes" id="UP001234581">
    <property type="component" value="Unassembled WGS sequence"/>
</dbReference>
<dbReference type="AlphaFoldDB" id="A0AAD7UQM1"/>
<evidence type="ECO:0000313" key="4">
    <source>
        <dbReference type="Proteomes" id="UP001234581"/>
    </source>
</evidence>
<reference evidence="3 4" key="1">
    <citation type="submission" date="2023-03" db="EMBL/GenBank/DDBJ databases">
        <title>Genome sequence of Lichtheimia ornata CBS 291.66.</title>
        <authorList>
            <person name="Mohabir J.T."/>
            <person name="Shea T.P."/>
            <person name="Kurbessoian T."/>
            <person name="Berby B."/>
            <person name="Fontaine J."/>
            <person name="Livny J."/>
            <person name="Gnirke A."/>
            <person name="Stajich J.E."/>
            <person name="Cuomo C.A."/>
        </authorList>
    </citation>
    <scope>NUCLEOTIDE SEQUENCE [LARGE SCALE GENOMIC DNA]</scope>
    <source>
        <strain evidence="3">CBS 291.66</strain>
    </source>
</reference>
<accession>A0AAD7UQM1</accession>
<gene>
    <name evidence="3" type="ORF">O0I10_013154</name>
</gene>
<comment type="caution">
    <text evidence="3">The sequence shown here is derived from an EMBL/GenBank/DDBJ whole genome shotgun (WGS) entry which is preliminary data.</text>
</comment>
<dbReference type="Gene3D" id="3.60.10.10">
    <property type="entry name" value="Endonuclease/exonuclease/phosphatase"/>
    <property type="match status" value="1"/>
</dbReference>
<dbReference type="EMBL" id="JARTCD010000273">
    <property type="protein sequence ID" value="KAJ8651343.1"/>
    <property type="molecule type" value="Genomic_DNA"/>
</dbReference>
<proteinExistence type="predicted"/>
<dbReference type="SUPFAM" id="SSF56219">
    <property type="entry name" value="DNase I-like"/>
    <property type="match status" value="1"/>
</dbReference>
<dbReference type="InterPro" id="IPR005135">
    <property type="entry name" value="Endo/exonuclease/phosphatase"/>
</dbReference>
<dbReference type="PANTHER" id="PTHR47510">
    <property type="entry name" value="REVERSE TRANSCRIPTASE DOMAIN-CONTAINING PROTEIN"/>
    <property type="match status" value="1"/>
</dbReference>
<sequence>MGIALLVHPDCPYPVHHIPTTSPYLLSCQIADILIHCVYLPPSASYSDIDAINFIESLPLSTHTSQTNTIICGDFNARNRRLLGDSRSNTRGTALHDFIMHHNITCWNATLAFGQPTYHTYTNEREDTSIIDLFLSTNPLDSPSIAIENDMDLGSDHKPVSLSFTPSSPPPPQQPHPRQLWHLSKLSDPEIRSQYSTHLTTNLQPIIESLTLAIDDNHHPPDIDALANTFTDAIHKALDTSIGRKKPGTRDNRNKWFWNDDLQAAFDRREYCYQRLRHADELERPFWIEQHTDAKTHMKSLIASRKRETWKQFCEKLAKDDFGKTTATIKRIRQHRMTSPTFTHPNGSTAAANTMANHLKQVYAGSFLPSTRPSPPPLEPVPHQLDDDHPFSTLDVKEAIEHAARRKAPGVDHLRAEMLAPVSDIIAPPLALLFQLCWKWSITPLSWRLAQVVPIYKKGEPTHAANYRPISLLSVIRKIMEQCLRAPLHESSPQLDLAQGGFRPQRSAMDQALCLHELAQRHRIINHNRNPILVFLDIKSA</sequence>
<evidence type="ECO:0000259" key="2">
    <source>
        <dbReference type="Pfam" id="PF14529"/>
    </source>
</evidence>
<dbReference type="InterPro" id="IPR036691">
    <property type="entry name" value="Endo/exonu/phosph_ase_sf"/>
</dbReference>
<dbReference type="PANTHER" id="PTHR47510:SF3">
    <property type="entry name" value="ENDO_EXONUCLEASE_PHOSPHATASE DOMAIN-CONTAINING PROTEIN"/>
    <property type="match status" value="1"/>
</dbReference>
<name>A0AAD7UQM1_9FUNG</name>
<dbReference type="Pfam" id="PF14529">
    <property type="entry name" value="Exo_endo_phos_2"/>
    <property type="match status" value="1"/>
</dbReference>
<keyword evidence="4" id="KW-1185">Reference proteome</keyword>
<organism evidence="3 4">
    <name type="scientific">Lichtheimia ornata</name>
    <dbReference type="NCBI Taxonomy" id="688661"/>
    <lineage>
        <taxon>Eukaryota</taxon>
        <taxon>Fungi</taxon>
        <taxon>Fungi incertae sedis</taxon>
        <taxon>Mucoromycota</taxon>
        <taxon>Mucoromycotina</taxon>
        <taxon>Mucoromycetes</taxon>
        <taxon>Mucorales</taxon>
        <taxon>Lichtheimiaceae</taxon>
        <taxon>Lichtheimia</taxon>
    </lineage>
</organism>
<feature type="domain" description="Endonuclease/exonuclease/phosphatase" evidence="2">
    <location>
        <begin position="33"/>
        <end position="160"/>
    </location>
</feature>
<dbReference type="RefSeq" id="XP_058336258.1">
    <property type="nucleotide sequence ID" value="XM_058492974.1"/>
</dbReference>
<dbReference type="GeneID" id="83220427"/>
<feature type="non-terminal residue" evidence="3">
    <location>
        <position position="541"/>
    </location>
</feature>
<dbReference type="GO" id="GO:0003824">
    <property type="term" value="F:catalytic activity"/>
    <property type="evidence" value="ECO:0007669"/>
    <property type="project" value="InterPro"/>
</dbReference>
<protein>
    <recommendedName>
        <fullName evidence="2">Endonuclease/exonuclease/phosphatase domain-containing protein</fullName>
    </recommendedName>
</protein>
<evidence type="ECO:0000313" key="3">
    <source>
        <dbReference type="EMBL" id="KAJ8651343.1"/>
    </source>
</evidence>